<evidence type="ECO:0000256" key="4">
    <source>
        <dbReference type="ARBA" id="ARBA00020831"/>
    </source>
</evidence>
<organism evidence="9 10">
    <name type="scientific">Anaeramoeba flamelloides</name>
    <dbReference type="NCBI Taxonomy" id="1746091"/>
    <lineage>
        <taxon>Eukaryota</taxon>
        <taxon>Metamonada</taxon>
        <taxon>Anaeramoebidae</taxon>
        <taxon>Anaeramoeba</taxon>
    </lineage>
</organism>
<evidence type="ECO:0000256" key="7">
    <source>
        <dbReference type="RuleBase" id="RU367138"/>
    </source>
</evidence>
<dbReference type="GO" id="GO:0005789">
    <property type="term" value="C:endoplasmic reticulum membrane"/>
    <property type="evidence" value="ECO:0007669"/>
    <property type="project" value="UniProtKB-SubCell"/>
</dbReference>
<name>A0AAV7YCZ0_9EUKA</name>
<keyword evidence="7" id="KW-0472">Membrane</keyword>
<feature type="transmembrane region" description="Helical" evidence="7">
    <location>
        <begin position="688"/>
        <end position="705"/>
    </location>
</feature>
<keyword evidence="6 7" id="KW-0256">Endoplasmic reticulum</keyword>
<dbReference type="Pfam" id="PF04987">
    <property type="entry name" value="PigN"/>
    <property type="match status" value="1"/>
</dbReference>
<evidence type="ECO:0000313" key="9">
    <source>
        <dbReference type="EMBL" id="KAJ3427349.1"/>
    </source>
</evidence>
<comment type="caution">
    <text evidence="9">The sequence shown here is derived from an EMBL/GenBank/DDBJ whole genome shotgun (WGS) entry which is preliminary data.</text>
</comment>
<feature type="transmembrane region" description="Helical" evidence="7">
    <location>
        <begin position="633"/>
        <end position="652"/>
    </location>
</feature>
<protein>
    <recommendedName>
        <fullName evidence="4 7">GPI ethanolamine phosphate transferase 1</fullName>
        <ecNumber evidence="7">2.-.-.-</ecNumber>
    </recommendedName>
</protein>
<feature type="transmembrane region" description="Helical" evidence="7">
    <location>
        <begin position="569"/>
        <end position="586"/>
    </location>
</feature>
<feature type="transmembrane region" description="Helical" evidence="7">
    <location>
        <begin position="814"/>
        <end position="834"/>
    </location>
</feature>
<keyword evidence="7" id="KW-0812">Transmembrane</keyword>
<feature type="transmembrane region" description="Helical" evidence="7">
    <location>
        <begin position="12"/>
        <end position="31"/>
    </location>
</feature>
<dbReference type="InterPro" id="IPR017852">
    <property type="entry name" value="GPI_EtnP_transferase_1_C"/>
</dbReference>
<feature type="transmembrane region" description="Helical" evidence="7">
    <location>
        <begin position="664"/>
        <end position="681"/>
    </location>
</feature>
<feature type="transmembrane region" description="Helical" evidence="7">
    <location>
        <begin position="780"/>
        <end position="805"/>
    </location>
</feature>
<dbReference type="EC" id="2.-.-.-" evidence="7"/>
<dbReference type="Proteomes" id="UP001146793">
    <property type="component" value="Unassembled WGS sequence"/>
</dbReference>
<proteinExistence type="inferred from homology"/>
<evidence type="ECO:0000256" key="3">
    <source>
        <dbReference type="ARBA" id="ARBA00008400"/>
    </source>
</evidence>
<dbReference type="PANTHER" id="PTHR12250">
    <property type="entry name" value="PHOSPHATIDYLINOSITOL GLYCAN, CLASS N"/>
    <property type="match status" value="1"/>
</dbReference>
<dbReference type="PANTHER" id="PTHR12250:SF0">
    <property type="entry name" value="GPI ETHANOLAMINE PHOSPHATE TRANSFERASE 1"/>
    <property type="match status" value="1"/>
</dbReference>
<evidence type="ECO:0000256" key="2">
    <source>
        <dbReference type="ARBA" id="ARBA00004687"/>
    </source>
</evidence>
<accession>A0AAV7YCZ0</accession>
<keyword evidence="7" id="KW-0808">Transferase</keyword>
<dbReference type="EMBL" id="JANTQA010000063">
    <property type="protein sequence ID" value="KAJ3427349.1"/>
    <property type="molecule type" value="Genomic_DNA"/>
</dbReference>
<sequence>MKSLDLTNKKSLLITVIIFTNLLTLFVALLIKYDSPYVEIDEVTKPQYYYTNKTKEQLNVPPVQLSKRFVLFILDGCRSDAFFIFPNDYFKEKLDQGQFGISITDVPTETRTCHMNLFSGRPEDPSSIFFKFSQTPHEYNSIWSNLDYSLLVGPKMAIVGYNNFEGKKINTEQALRRSGSFRKRLRFSSELFTDEIPPVNTDISALQKMNLPKTGYYINFEGTDSGGHFYDEYGFKYFRLLTVAAEEIKRIEDLFNNNYKDGLTTFIISADHGMSKRGTHGGESKYELNTPYIIWGNGISKPAYLKDGEERAKPKYDFDNFNDWLLPKNKKRIDIFQNSLPSLLSCILGVGLPTNSIGRINENILSDNEHFKVSSLLANLKQLYTLFNSLLTKHNKQCIIGENSIPNTLKEEEVKKEINAIIHLIRNKEFLTAKERIHNLLDLVEYGLGLITSFGKVPSKILVLCSYAIFCWFSIQFSIFLKQKIIYQKNLINTQNYKLDSGDDDFNNSLDKFEEKEILNKKKKKKTLNFFNNTNKLYRIYIGNSTIRTNNNKNLFQNIDQIINLKFKVIFFATNLLIITFILIPIEYDFQINWILFGGAFIIFVSISLYFEIFSILNKKQLNKLKQSLNRKIFIYQLILIFLSTLISYNSSKKILEQKEISRNTIYMSWVIIFGSILPLFSSYKYQINRLNTIFLSFTPFFILITLNKEIIHFGLLYVLLLSLYKIVKLLPNYNNIEWIVSNLTLYLFFLTYFGSGNVISISSFCYKCVNKVLSEEDYLIMTILIVIKILLPMIFICIFLQFVLKKIKLQSNLLIFMIWNSQIYIGSFVLLLLQNKHIGSWKNNLRSIAPFLIFNGMGILGIILLSLSKLFILKRKVKNNNKII</sequence>
<dbReference type="AlphaFoldDB" id="A0AAV7YCZ0"/>
<dbReference type="Gene3D" id="3.40.720.10">
    <property type="entry name" value="Alkaline Phosphatase, subunit A"/>
    <property type="match status" value="1"/>
</dbReference>
<evidence type="ECO:0000259" key="8">
    <source>
        <dbReference type="Pfam" id="PF04987"/>
    </source>
</evidence>
<keyword evidence="5 7" id="KW-0337">GPI-anchor biosynthesis</keyword>
<dbReference type="SUPFAM" id="SSF53649">
    <property type="entry name" value="Alkaline phosphatase-like"/>
    <property type="match status" value="1"/>
</dbReference>
<keyword evidence="7" id="KW-1133">Transmembrane helix</keyword>
<dbReference type="GO" id="GO:0006506">
    <property type="term" value="P:GPI anchor biosynthetic process"/>
    <property type="evidence" value="ECO:0007669"/>
    <property type="project" value="UniProtKB-KW"/>
</dbReference>
<feature type="transmembrane region" description="Helical" evidence="7">
    <location>
        <begin position="592"/>
        <end position="613"/>
    </location>
</feature>
<evidence type="ECO:0000313" key="10">
    <source>
        <dbReference type="Proteomes" id="UP001146793"/>
    </source>
</evidence>
<gene>
    <name evidence="9" type="ORF">M0812_26932</name>
</gene>
<dbReference type="GO" id="GO:0051377">
    <property type="term" value="F:mannose-ethanolamine phosphotransferase activity"/>
    <property type="evidence" value="ECO:0007669"/>
    <property type="project" value="UniProtKB-UniRule"/>
</dbReference>
<comment type="function">
    <text evidence="7">Ethanolamine phosphate transferase involved in glycosylphosphatidylinositol-anchor biosynthesis. Transfers ethanolamine phosphate to the first alpha-1,4-linked mannose of the glycosylphosphatidylinositol precursor of GPI-anchor.</text>
</comment>
<dbReference type="InterPro" id="IPR007070">
    <property type="entry name" value="GPI_EtnP_transferase_1"/>
</dbReference>
<comment type="pathway">
    <text evidence="2 7">Glycolipid biosynthesis; glycosylphosphatidylinositol-anchor biosynthesis.</text>
</comment>
<feature type="transmembrane region" description="Helical" evidence="7">
    <location>
        <begin position="711"/>
        <end position="728"/>
    </location>
</feature>
<feature type="transmembrane region" description="Helical" evidence="7">
    <location>
        <begin position="849"/>
        <end position="873"/>
    </location>
</feature>
<feature type="domain" description="GPI ethanolamine phosphate transferase 1 C-terminal" evidence="8">
    <location>
        <begin position="567"/>
        <end position="819"/>
    </location>
</feature>
<feature type="transmembrane region" description="Helical" evidence="7">
    <location>
        <begin position="740"/>
        <end position="760"/>
    </location>
</feature>
<dbReference type="InterPro" id="IPR017850">
    <property type="entry name" value="Alkaline_phosphatase_core_sf"/>
</dbReference>
<reference evidence="9" key="1">
    <citation type="submission" date="2022-08" db="EMBL/GenBank/DDBJ databases">
        <title>Novel sulphate-reducing endosymbionts in the free-living metamonad Anaeramoeba.</title>
        <authorList>
            <person name="Jerlstrom-Hultqvist J."/>
            <person name="Cepicka I."/>
            <person name="Gallot-Lavallee L."/>
            <person name="Salas-Leiva D."/>
            <person name="Curtis B.A."/>
            <person name="Zahonova K."/>
            <person name="Pipaliya S."/>
            <person name="Dacks J."/>
            <person name="Roger A.J."/>
        </authorList>
    </citation>
    <scope>NUCLEOTIDE SEQUENCE</scope>
    <source>
        <strain evidence="9">Busselton2</strain>
    </source>
</reference>
<evidence type="ECO:0000256" key="1">
    <source>
        <dbReference type="ARBA" id="ARBA00004477"/>
    </source>
</evidence>
<evidence type="ECO:0000256" key="5">
    <source>
        <dbReference type="ARBA" id="ARBA00022502"/>
    </source>
</evidence>
<comment type="subcellular location">
    <subcellularLocation>
        <location evidence="1 7">Endoplasmic reticulum membrane</location>
        <topology evidence="1 7">Multi-pass membrane protein</topology>
    </subcellularLocation>
</comment>
<evidence type="ECO:0000256" key="6">
    <source>
        <dbReference type="ARBA" id="ARBA00022824"/>
    </source>
</evidence>
<feature type="transmembrane region" description="Helical" evidence="7">
    <location>
        <begin position="461"/>
        <end position="481"/>
    </location>
</feature>
<comment type="similarity">
    <text evidence="3 7">Belongs to the PIGG/PIGN/PIGO family. PIGN subfamily.</text>
</comment>